<keyword evidence="9" id="KW-0175">Coiled coil</keyword>
<dbReference type="SUPFAM" id="SSF55874">
    <property type="entry name" value="ATPase domain of HSP90 chaperone/DNA topoisomerase II/histidine kinase"/>
    <property type="match status" value="1"/>
</dbReference>
<gene>
    <name evidence="14" type="ORF">GEV26_10350</name>
</gene>
<dbReference type="InterPro" id="IPR003594">
    <property type="entry name" value="HATPase_dom"/>
</dbReference>
<dbReference type="InterPro" id="IPR004358">
    <property type="entry name" value="Sig_transdc_His_kin-like_C"/>
</dbReference>
<dbReference type="EMBL" id="CP045737">
    <property type="protein sequence ID" value="QGG41730.1"/>
    <property type="molecule type" value="Genomic_DNA"/>
</dbReference>
<feature type="domain" description="PAS" evidence="12">
    <location>
        <begin position="314"/>
        <end position="387"/>
    </location>
</feature>
<name>A0A5Q2MNV5_9ACTN</name>
<proteinExistence type="predicted"/>
<dbReference type="InterPro" id="IPR013656">
    <property type="entry name" value="PAS_4"/>
</dbReference>
<dbReference type="Gene3D" id="3.30.450.20">
    <property type="entry name" value="PAS domain"/>
    <property type="match status" value="3"/>
</dbReference>
<dbReference type="Gene3D" id="3.40.50.2300">
    <property type="match status" value="1"/>
</dbReference>
<keyword evidence="4 8" id="KW-0597">Phosphoprotein</keyword>
<dbReference type="PRINTS" id="PR00344">
    <property type="entry name" value="BCTRLSENSOR"/>
</dbReference>
<dbReference type="AlphaFoldDB" id="A0A5Q2MNV5"/>
<evidence type="ECO:0000313" key="14">
    <source>
        <dbReference type="EMBL" id="QGG41730.1"/>
    </source>
</evidence>
<dbReference type="Pfam" id="PF00072">
    <property type="entry name" value="Response_reg"/>
    <property type="match status" value="1"/>
</dbReference>
<dbReference type="SUPFAM" id="SSF55785">
    <property type="entry name" value="PYP-like sensor domain (PAS domain)"/>
    <property type="match status" value="3"/>
</dbReference>
<dbReference type="PROSITE" id="PS50110">
    <property type="entry name" value="RESPONSE_REGULATORY"/>
    <property type="match status" value="1"/>
</dbReference>
<evidence type="ECO:0000313" key="15">
    <source>
        <dbReference type="Proteomes" id="UP000392064"/>
    </source>
</evidence>
<dbReference type="InterPro" id="IPR001610">
    <property type="entry name" value="PAC"/>
</dbReference>
<evidence type="ECO:0000256" key="1">
    <source>
        <dbReference type="ARBA" id="ARBA00000085"/>
    </source>
</evidence>
<dbReference type="InterPro" id="IPR035965">
    <property type="entry name" value="PAS-like_dom_sf"/>
</dbReference>
<dbReference type="InterPro" id="IPR003661">
    <property type="entry name" value="HisK_dim/P_dom"/>
</dbReference>
<feature type="domain" description="PAC" evidence="13">
    <location>
        <begin position="517"/>
        <end position="569"/>
    </location>
</feature>
<evidence type="ECO:0000256" key="6">
    <source>
        <dbReference type="ARBA" id="ARBA00022777"/>
    </source>
</evidence>
<dbReference type="EC" id="2.7.13.3" evidence="3"/>
<keyword evidence="5" id="KW-0808">Transferase</keyword>
<keyword evidence="15" id="KW-1185">Reference proteome</keyword>
<evidence type="ECO:0000256" key="8">
    <source>
        <dbReference type="PROSITE-ProRule" id="PRU00169"/>
    </source>
</evidence>
<evidence type="ECO:0000256" key="7">
    <source>
        <dbReference type="ARBA" id="ARBA00023012"/>
    </source>
</evidence>
<protein>
    <recommendedName>
        <fullName evidence="3">histidine kinase</fullName>
        <ecNumber evidence="3">2.7.13.3</ecNumber>
    </recommendedName>
</protein>
<dbReference type="KEGG" id="aef:GEV26_10350"/>
<feature type="domain" description="Response regulatory" evidence="11">
    <location>
        <begin position="41"/>
        <end position="157"/>
    </location>
</feature>
<dbReference type="InterPro" id="IPR058245">
    <property type="entry name" value="NreC/VraR/RcsB-like_REC"/>
</dbReference>
<dbReference type="GO" id="GO:0005886">
    <property type="term" value="C:plasma membrane"/>
    <property type="evidence" value="ECO:0007669"/>
    <property type="project" value="UniProtKB-SubCell"/>
</dbReference>
<dbReference type="InterPro" id="IPR011006">
    <property type="entry name" value="CheY-like_superfamily"/>
</dbReference>
<feature type="domain" description="Histidine kinase" evidence="10">
    <location>
        <begin position="601"/>
        <end position="811"/>
    </location>
</feature>
<dbReference type="GO" id="GO:0000155">
    <property type="term" value="F:phosphorelay sensor kinase activity"/>
    <property type="evidence" value="ECO:0007669"/>
    <property type="project" value="InterPro"/>
</dbReference>
<dbReference type="SMART" id="SM00387">
    <property type="entry name" value="HATPase_c"/>
    <property type="match status" value="1"/>
</dbReference>
<feature type="domain" description="PAC" evidence="13">
    <location>
        <begin position="256"/>
        <end position="313"/>
    </location>
</feature>
<dbReference type="GO" id="GO:0009927">
    <property type="term" value="F:histidine phosphotransfer kinase activity"/>
    <property type="evidence" value="ECO:0007669"/>
    <property type="project" value="TreeGrafter"/>
</dbReference>
<dbReference type="PANTHER" id="PTHR43047">
    <property type="entry name" value="TWO-COMPONENT HISTIDINE PROTEIN KINASE"/>
    <property type="match status" value="1"/>
</dbReference>
<evidence type="ECO:0000256" key="5">
    <source>
        <dbReference type="ARBA" id="ARBA00022679"/>
    </source>
</evidence>
<dbReference type="Gene3D" id="3.30.565.10">
    <property type="entry name" value="Histidine kinase-like ATPase, C-terminal domain"/>
    <property type="match status" value="1"/>
</dbReference>
<dbReference type="InterPro" id="IPR005467">
    <property type="entry name" value="His_kinase_dom"/>
</dbReference>
<feature type="domain" description="PAC" evidence="13">
    <location>
        <begin position="389"/>
        <end position="441"/>
    </location>
</feature>
<comment type="subcellular location">
    <subcellularLocation>
        <location evidence="2">Cell membrane</location>
    </subcellularLocation>
</comment>
<feature type="coiled-coil region" evidence="9">
    <location>
        <begin position="563"/>
        <end position="594"/>
    </location>
</feature>
<dbReference type="SMART" id="SM00448">
    <property type="entry name" value="REC"/>
    <property type="match status" value="1"/>
</dbReference>
<dbReference type="PROSITE" id="PS50109">
    <property type="entry name" value="HIS_KIN"/>
    <property type="match status" value="1"/>
</dbReference>
<evidence type="ECO:0000256" key="3">
    <source>
        <dbReference type="ARBA" id="ARBA00012438"/>
    </source>
</evidence>
<dbReference type="CDD" id="cd17535">
    <property type="entry name" value="REC_NarL-like"/>
    <property type="match status" value="1"/>
</dbReference>
<dbReference type="SMART" id="SM00388">
    <property type="entry name" value="HisKA"/>
    <property type="match status" value="1"/>
</dbReference>
<organism evidence="14 15">
    <name type="scientific">Aeromicrobium yanjiei</name>
    <dbReference type="NCBI Taxonomy" id="2662028"/>
    <lineage>
        <taxon>Bacteria</taxon>
        <taxon>Bacillati</taxon>
        <taxon>Actinomycetota</taxon>
        <taxon>Actinomycetes</taxon>
        <taxon>Propionibacteriales</taxon>
        <taxon>Nocardioidaceae</taxon>
        <taxon>Aeromicrobium</taxon>
    </lineage>
</organism>
<dbReference type="SUPFAM" id="SSF52172">
    <property type="entry name" value="CheY-like"/>
    <property type="match status" value="1"/>
</dbReference>
<dbReference type="SMART" id="SM00086">
    <property type="entry name" value="PAC"/>
    <property type="match status" value="3"/>
</dbReference>
<keyword evidence="6" id="KW-0418">Kinase</keyword>
<evidence type="ECO:0000259" key="12">
    <source>
        <dbReference type="PROSITE" id="PS50112"/>
    </source>
</evidence>
<dbReference type="PANTHER" id="PTHR43047:SF72">
    <property type="entry name" value="OSMOSENSING HISTIDINE PROTEIN KINASE SLN1"/>
    <property type="match status" value="1"/>
</dbReference>
<dbReference type="SUPFAM" id="SSF47384">
    <property type="entry name" value="Homodimeric domain of signal transducing histidine kinase"/>
    <property type="match status" value="1"/>
</dbReference>
<sequence>MARAGSDHRIAGVRARDFGLAVQHGTTQPFNLVHMDNRLPTVVVVDDAPEVRALVRTHLRLSGAFEVVGEGADGADAIELVHQFRPDLLVMDMSMPDLDGIDALPGVLAVSPTTRVVVFTGFEGEGLAELARSMGASAFLEKSVSLDVLVDRLRDVHEGRAPAAPPAPASSLAAVGEQVTETDREVLDEHLERFREVFDEAAIGMATLTLSGGIVRANRALGKLIEHPHEDLVGVDYAALMAGHGELLDEALAEIQHKQVDVIRVEHGVSGLRERKVMSTLAPVRDRAGLPLYVFLQVQDITEQRAAEDELRRSEERFRLLVETVEDYAIFMLDPQGHVVSWNAGAERAKGYRADEIIGRHFRTFYSAELQESGHPERELEAALRDGRYAEEGWRVRKDGSRFWANVLITAVFDDGGNHVGFAKITRDVTSRLESEESLRQSEERFRLLVDAVSDYAIFMLDPDGHIVSWNAGAQRTKGYTADEIIGRHFRVFYPPELQEARHPEHELEIALREGRYGEEGWRVRKDGSRFWANVLITAVHNDVGKLVGFSKVTRDTTTQYLAQQEQERAAQSLAEANEALQTLNMQLRHAASDQSQFLAVTAHELRTPATVLGGSADVLSKHWGALGEDERLTLLDGMTTSAERMRRLLSDLLTASRLDANALRLSPEPTALQPLLQAAAATALQAASNQVVTVQAPDDVTVMADGARLAQVVDNLLDNALKHGRSPVHVDVTVAGDQAEIRVADAGPGVRPDVRSRLFGRFATGDELGGTGLGLFIVRELARAQGGDATYEDPTPERPGGAFLVTVPLA</sequence>
<keyword evidence="7" id="KW-0902">Two-component regulatory system</keyword>
<reference evidence="14 15" key="1">
    <citation type="submission" date="2019-11" db="EMBL/GenBank/DDBJ databases">
        <authorList>
            <person name="Li J."/>
        </authorList>
    </citation>
    <scope>NUCLEOTIDE SEQUENCE [LARGE SCALE GENOMIC DNA]</scope>
    <source>
        <strain evidence="14 15">MF47</strain>
    </source>
</reference>
<dbReference type="InterPro" id="IPR036890">
    <property type="entry name" value="HATPase_C_sf"/>
</dbReference>
<dbReference type="InterPro" id="IPR000700">
    <property type="entry name" value="PAS-assoc_C"/>
</dbReference>
<dbReference type="Pfam" id="PF00512">
    <property type="entry name" value="HisKA"/>
    <property type="match status" value="1"/>
</dbReference>
<dbReference type="Pfam" id="PF02518">
    <property type="entry name" value="HATPase_c"/>
    <property type="match status" value="1"/>
</dbReference>
<dbReference type="SMART" id="SM00091">
    <property type="entry name" value="PAS"/>
    <property type="match status" value="3"/>
</dbReference>
<evidence type="ECO:0000256" key="2">
    <source>
        <dbReference type="ARBA" id="ARBA00004236"/>
    </source>
</evidence>
<dbReference type="Proteomes" id="UP000392064">
    <property type="component" value="Chromosome"/>
</dbReference>
<evidence type="ECO:0000259" key="11">
    <source>
        <dbReference type="PROSITE" id="PS50110"/>
    </source>
</evidence>
<dbReference type="NCBIfam" id="TIGR00229">
    <property type="entry name" value="sensory_box"/>
    <property type="match status" value="3"/>
</dbReference>
<dbReference type="Pfam" id="PF08448">
    <property type="entry name" value="PAS_4"/>
    <property type="match status" value="1"/>
</dbReference>
<comment type="catalytic activity">
    <reaction evidence="1">
        <text>ATP + protein L-histidine = ADP + protein N-phospho-L-histidine.</text>
        <dbReference type="EC" id="2.7.13.3"/>
    </reaction>
</comment>
<dbReference type="CDD" id="cd00130">
    <property type="entry name" value="PAS"/>
    <property type="match status" value="2"/>
</dbReference>
<dbReference type="InterPro" id="IPR036097">
    <property type="entry name" value="HisK_dim/P_sf"/>
</dbReference>
<accession>A0A5Q2MNV5</accession>
<feature type="domain" description="PAS" evidence="12">
    <location>
        <begin position="442"/>
        <end position="515"/>
    </location>
</feature>
<dbReference type="PROSITE" id="PS50112">
    <property type="entry name" value="PAS"/>
    <property type="match status" value="2"/>
</dbReference>
<evidence type="ECO:0000256" key="4">
    <source>
        <dbReference type="ARBA" id="ARBA00022553"/>
    </source>
</evidence>
<dbReference type="InterPro" id="IPR000014">
    <property type="entry name" value="PAS"/>
</dbReference>
<dbReference type="PROSITE" id="PS50113">
    <property type="entry name" value="PAC"/>
    <property type="match status" value="3"/>
</dbReference>
<dbReference type="InterPro" id="IPR001789">
    <property type="entry name" value="Sig_transdc_resp-reg_receiver"/>
</dbReference>
<dbReference type="CDD" id="cd00082">
    <property type="entry name" value="HisKA"/>
    <property type="match status" value="1"/>
</dbReference>
<evidence type="ECO:0000256" key="9">
    <source>
        <dbReference type="SAM" id="Coils"/>
    </source>
</evidence>
<feature type="modified residue" description="4-aspartylphosphate" evidence="8">
    <location>
        <position position="92"/>
    </location>
</feature>
<evidence type="ECO:0000259" key="13">
    <source>
        <dbReference type="PROSITE" id="PS50113"/>
    </source>
</evidence>
<evidence type="ECO:0000259" key="10">
    <source>
        <dbReference type="PROSITE" id="PS50109"/>
    </source>
</evidence>
<dbReference type="Pfam" id="PF13426">
    <property type="entry name" value="PAS_9"/>
    <property type="match status" value="2"/>
</dbReference>
<dbReference type="Gene3D" id="1.10.287.130">
    <property type="match status" value="1"/>
</dbReference>